<dbReference type="Proteomes" id="UP000236753">
    <property type="component" value="Unassembled WGS sequence"/>
</dbReference>
<protein>
    <submittedName>
        <fullName evidence="2">Uncharacterized protein</fullName>
    </submittedName>
</protein>
<reference evidence="2 3" key="1">
    <citation type="submission" date="2016-10" db="EMBL/GenBank/DDBJ databases">
        <authorList>
            <person name="de Groot N.N."/>
        </authorList>
    </citation>
    <scope>NUCLEOTIDE SEQUENCE [LARGE SCALE GENOMIC DNA]</scope>
    <source>
        <strain evidence="2 3">Nm13</strain>
    </source>
</reference>
<dbReference type="EMBL" id="FNUX01000029">
    <property type="protein sequence ID" value="SEG12990.1"/>
    <property type="molecule type" value="Genomic_DNA"/>
</dbReference>
<dbReference type="AlphaFoldDB" id="A0A1H5XNQ4"/>
<organism evidence="2 3">
    <name type="scientific">Nitrosomonas ureae</name>
    <dbReference type="NCBI Taxonomy" id="44577"/>
    <lineage>
        <taxon>Bacteria</taxon>
        <taxon>Pseudomonadati</taxon>
        <taxon>Pseudomonadota</taxon>
        <taxon>Betaproteobacteria</taxon>
        <taxon>Nitrosomonadales</taxon>
        <taxon>Nitrosomonadaceae</taxon>
        <taxon>Nitrosomonas</taxon>
    </lineage>
</organism>
<keyword evidence="1" id="KW-0732">Signal</keyword>
<dbReference type="RefSeq" id="WP_103967399.1">
    <property type="nucleotide sequence ID" value="NZ_FNUX01000029.1"/>
</dbReference>
<feature type="signal peptide" evidence="1">
    <location>
        <begin position="1"/>
        <end position="26"/>
    </location>
</feature>
<name>A0A1H5XNQ4_9PROT</name>
<accession>A0A1H5XNQ4</accession>
<gene>
    <name evidence="2" type="ORF">SAMN05216334_12923</name>
</gene>
<feature type="chain" id="PRO_5009289681" evidence="1">
    <location>
        <begin position="27"/>
        <end position="68"/>
    </location>
</feature>
<sequence length="68" mass="7436">MQNNVLTILAMIIGFFSLLLTSGLHAAITEENRLTEAESEELTKALGFSFTQIGFIDNRSGAAVQWCT</sequence>
<evidence type="ECO:0000313" key="2">
    <source>
        <dbReference type="EMBL" id="SEG12990.1"/>
    </source>
</evidence>
<evidence type="ECO:0000313" key="3">
    <source>
        <dbReference type="Proteomes" id="UP000236753"/>
    </source>
</evidence>
<evidence type="ECO:0000256" key="1">
    <source>
        <dbReference type="SAM" id="SignalP"/>
    </source>
</evidence>
<proteinExistence type="predicted"/>